<feature type="binding site" evidence="12 15">
    <location>
        <position position="127"/>
    </location>
    <ligand>
        <name>NAD(+)</name>
        <dbReference type="ChEBI" id="CHEBI:57540"/>
    </ligand>
</feature>
<comment type="similarity">
    <text evidence="3 12 13 18">Belongs to the histidinol dehydrogenase family.</text>
</comment>
<dbReference type="InterPro" id="IPR016161">
    <property type="entry name" value="Ald_DH/histidinol_DH"/>
</dbReference>
<dbReference type="PANTHER" id="PTHR21256:SF2">
    <property type="entry name" value="HISTIDINE BIOSYNTHESIS TRIFUNCTIONAL PROTEIN"/>
    <property type="match status" value="1"/>
</dbReference>
<evidence type="ECO:0000256" key="6">
    <source>
        <dbReference type="ARBA" id="ARBA00022723"/>
    </source>
</evidence>
<dbReference type="InterPro" id="IPR012131">
    <property type="entry name" value="Hstdl_DH"/>
</dbReference>
<dbReference type="FunFam" id="3.40.50.1980:FF:000001">
    <property type="entry name" value="Histidinol dehydrogenase"/>
    <property type="match status" value="1"/>
</dbReference>
<evidence type="ECO:0000256" key="8">
    <source>
        <dbReference type="ARBA" id="ARBA00023002"/>
    </source>
</evidence>
<dbReference type="NCBIfam" id="TIGR00069">
    <property type="entry name" value="hisD"/>
    <property type="match status" value="1"/>
</dbReference>
<organism evidence="19 20">
    <name type="scientific">Candidatus Schmidhempelia bombi str. Bimp</name>
    <dbReference type="NCBI Taxonomy" id="1387197"/>
    <lineage>
        <taxon>Bacteria</taxon>
        <taxon>Pseudomonadati</taxon>
        <taxon>Pseudomonadota</taxon>
        <taxon>Gammaproteobacteria</taxon>
        <taxon>Orbales</taxon>
        <taxon>Orbaceae</taxon>
        <taxon>Candidatus Schmidhempelia</taxon>
    </lineage>
</organism>
<reference evidence="19 20" key="1">
    <citation type="journal article" date="2014" name="Appl. Environ. Microbiol.">
        <title>Genomic features of a bumble bee symbiont reflect its host environment.</title>
        <authorList>
            <person name="Martinson V.G."/>
            <person name="Magoc T."/>
            <person name="Koch H."/>
            <person name="Salzberg S.L."/>
            <person name="Moran N.A."/>
        </authorList>
    </citation>
    <scope>NUCLEOTIDE SEQUENCE [LARGE SCALE GENOMIC DNA]</scope>
    <source>
        <strain evidence="19 20">Bimp</strain>
    </source>
</reference>
<evidence type="ECO:0000256" key="16">
    <source>
        <dbReference type="PIRSR" id="PIRSR000099-3"/>
    </source>
</evidence>
<feature type="binding site" evidence="12 16">
    <location>
        <position position="416"/>
    </location>
    <ligand>
        <name>substrate</name>
    </ligand>
</feature>
<dbReference type="RefSeq" id="WP_024495516.1">
    <property type="nucleotide sequence ID" value="NZ_AWGA01000018.1"/>
</dbReference>
<dbReference type="GO" id="GO:0051287">
    <property type="term" value="F:NAD binding"/>
    <property type="evidence" value="ECO:0007669"/>
    <property type="project" value="InterPro"/>
</dbReference>
<comment type="function">
    <text evidence="1 12">Catalyzes the sequential NAD-dependent oxidations of L-histidinol to L-histidinaldehyde and then to L-histidine.</text>
</comment>
<protein>
    <recommendedName>
        <fullName evidence="4 12">Histidinol dehydrogenase</fullName>
        <shortName evidence="12">HDH</shortName>
        <ecNumber evidence="4 12">1.1.1.23</ecNumber>
    </recommendedName>
</protein>
<feature type="binding site" evidence="12 16">
    <location>
        <position position="259"/>
    </location>
    <ligand>
        <name>substrate</name>
    </ligand>
</feature>
<feature type="binding site" evidence="12 16">
    <location>
        <position position="256"/>
    </location>
    <ligand>
        <name>substrate</name>
    </ligand>
</feature>
<evidence type="ECO:0000256" key="2">
    <source>
        <dbReference type="ARBA" id="ARBA00004940"/>
    </source>
</evidence>
<evidence type="ECO:0000256" key="7">
    <source>
        <dbReference type="ARBA" id="ARBA00022833"/>
    </source>
</evidence>
<dbReference type="AlphaFoldDB" id="A0AB94IE89"/>
<comment type="pathway">
    <text evidence="2 12">Amino-acid biosynthesis; L-histidine biosynthesis; L-histidine from 5-phospho-alpha-D-ribose 1-diphosphate: step 9/9.</text>
</comment>
<feature type="active site" description="Proton acceptor" evidence="12 14">
    <location>
        <position position="324"/>
    </location>
</feature>
<dbReference type="HAMAP" id="MF_01024">
    <property type="entry name" value="HisD"/>
    <property type="match status" value="1"/>
</dbReference>
<proteinExistence type="inferred from homology"/>
<evidence type="ECO:0000256" key="3">
    <source>
        <dbReference type="ARBA" id="ARBA00010178"/>
    </source>
</evidence>
<feature type="binding site" evidence="12 16">
    <location>
        <position position="234"/>
    </location>
    <ligand>
        <name>substrate</name>
    </ligand>
</feature>
<evidence type="ECO:0000256" key="11">
    <source>
        <dbReference type="ARBA" id="ARBA00049489"/>
    </source>
</evidence>
<feature type="binding site" evidence="12 16">
    <location>
        <position position="411"/>
    </location>
    <ligand>
        <name>substrate</name>
    </ligand>
</feature>
<accession>A0AB94IE89</accession>
<dbReference type="EMBL" id="AWGA01000018">
    <property type="protein sequence ID" value="TEA27781.1"/>
    <property type="molecule type" value="Genomic_DNA"/>
</dbReference>
<evidence type="ECO:0000313" key="19">
    <source>
        <dbReference type="EMBL" id="TEA27781.1"/>
    </source>
</evidence>
<dbReference type="Proteomes" id="UP000506160">
    <property type="component" value="Unassembled WGS sequence"/>
</dbReference>
<feature type="binding site" evidence="12 17">
    <location>
        <position position="357"/>
    </location>
    <ligand>
        <name>Zn(2+)</name>
        <dbReference type="ChEBI" id="CHEBI:29105"/>
    </ligand>
</feature>
<dbReference type="SUPFAM" id="SSF53720">
    <property type="entry name" value="ALDH-like"/>
    <property type="match status" value="1"/>
</dbReference>
<dbReference type="PRINTS" id="PR00083">
    <property type="entry name" value="HOLDHDRGNASE"/>
</dbReference>
<dbReference type="GO" id="GO:0004399">
    <property type="term" value="F:histidinol dehydrogenase activity"/>
    <property type="evidence" value="ECO:0007669"/>
    <property type="project" value="UniProtKB-UniRule"/>
</dbReference>
<feature type="binding site" evidence="12 16">
    <location>
        <position position="357"/>
    </location>
    <ligand>
        <name>substrate</name>
    </ligand>
</feature>
<dbReference type="EC" id="1.1.1.23" evidence="4 12"/>
<evidence type="ECO:0000256" key="4">
    <source>
        <dbReference type="ARBA" id="ARBA00012965"/>
    </source>
</evidence>
<dbReference type="Gene3D" id="1.20.5.1300">
    <property type="match status" value="1"/>
</dbReference>
<evidence type="ECO:0000256" key="12">
    <source>
        <dbReference type="HAMAP-Rule" id="MF_01024"/>
    </source>
</evidence>
<dbReference type="CDD" id="cd06572">
    <property type="entry name" value="Histidinol_dh"/>
    <property type="match status" value="1"/>
</dbReference>
<dbReference type="GO" id="GO:0008270">
    <property type="term" value="F:zinc ion binding"/>
    <property type="evidence" value="ECO:0007669"/>
    <property type="project" value="UniProtKB-UniRule"/>
</dbReference>
<feature type="binding site" evidence="12 15">
    <location>
        <position position="208"/>
    </location>
    <ligand>
        <name>NAD(+)</name>
        <dbReference type="ChEBI" id="CHEBI:57540"/>
    </ligand>
</feature>
<dbReference type="PIRSF" id="PIRSF000099">
    <property type="entry name" value="Histidinol_dh"/>
    <property type="match status" value="1"/>
</dbReference>
<keyword evidence="10 12" id="KW-0368">Histidine biosynthesis</keyword>
<feature type="binding site" evidence="12 17">
    <location>
        <position position="416"/>
    </location>
    <ligand>
        <name>Zn(2+)</name>
        <dbReference type="ChEBI" id="CHEBI:29105"/>
    </ligand>
</feature>
<evidence type="ECO:0000256" key="9">
    <source>
        <dbReference type="ARBA" id="ARBA00023027"/>
    </source>
</evidence>
<feature type="binding site" evidence="12 15">
    <location>
        <position position="185"/>
    </location>
    <ligand>
        <name>NAD(+)</name>
        <dbReference type="ChEBI" id="CHEBI:57540"/>
    </ligand>
</feature>
<sequence>MDIFNWQQCSATEQKNLLMRPAIAESETITQQVSNIIDQVRKQGDQALTLLTAQFDRVSLDQIKVNIDNCDQAALNLSSELKQAIQIAATNIRTFHQAQKPATISVETMPGIECHQVTRPIESVGLYIPGGTAPLLSTVLMLAIPAKIAGCNRIILCSPPPISDEILYAARLCGITDIYQIGGAQAIAAMAFGTESVPKVNKIFGPGNAFVTEAKRQISQCKDGASIDMPAGPSEVLVIADSLANPAFIAIDLLSQAEHGADSQVILVTPDQQLAEQVKKEIDKQIKTLPRQSIAEKALIKSRLIVTKDLEQCIAISNQYGPEHLIIQTRNASTLVEKVTNAGSIFLGDWSPESVGDYASGTNHVLPTYGYTATYSSLGLADFQKRMTVQQLSPAGLLLIAPTVEIMAQAEQLTAHKQAVTLRVQQLMATQA</sequence>
<keyword evidence="9 12" id="KW-0520">NAD</keyword>
<keyword evidence="7 12" id="KW-0862">Zinc</keyword>
<dbReference type="FunFam" id="3.40.50.1980:FF:000002">
    <property type="entry name" value="Histidinol dehydrogenase, chloroplastic"/>
    <property type="match status" value="1"/>
</dbReference>
<evidence type="ECO:0000256" key="13">
    <source>
        <dbReference type="PIRNR" id="PIRNR000099"/>
    </source>
</evidence>
<dbReference type="Gene3D" id="3.40.50.1980">
    <property type="entry name" value="Nitrogenase molybdenum iron protein domain"/>
    <property type="match status" value="2"/>
</dbReference>
<gene>
    <name evidence="12 19" type="primary">hisD</name>
    <name evidence="19" type="ORF">O970_02000</name>
</gene>
<dbReference type="PANTHER" id="PTHR21256">
    <property type="entry name" value="HISTIDINOL DEHYDROGENASE HDH"/>
    <property type="match status" value="1"/>
</dbReference>
<comment type="cofactor">
    <cofactor evidence="12 17">
        <name>Zn(2+)</name>
        <dbReference type="ChEBI" id="CHEBI:29105"/>
    </cofactor>
    <text evidence="12 17">Binds 1 zinc ion per subunit.</text>
</comment>
<dbReference type="InterPro" id="IPR022695">
    <property type="entry name" value="Histidinol_DH_monofunct"/>
</dbReference>
<evidence type="ECO:0000256" key="18">
    <source>
        <dbReference type="RuleBase" id="RU004175"/>
    </source>
</evidence>
<keyword evidence="20" id="KW-1185">Reference proteome</keyword>
<evidence type="ECO:0000313" key="20">
    <source>
        <dbReference type="Proteomes" id="UP000506160"/>
    </source>
</evidence>
<feature type="binding site" evidence="12 17">
    <location>
        <position position="259"/>
    </location>
    <ligand>
        <name>Zn(2+)</name>
        <dbReference type="ChEBI" id="CHEBI:29105"/>
    </ligand>
</feature>
<evidence type="ECO:0000256" key="10">
    <source>
        <dbReference type="ARBA" id="ARBA00023102"/>
    </source>
</evidence>
<feature type="binding site" evidence="12 17">
    <location>
        <position position="256"/>
    </location>
    <ligand>
        <name>Zn(2+)</name>
        <dbReference type="ChEBI" id="CHEBI:29105"/>
    </ligand>
</feature>
<dbReference type="FunFam" id="1.20.5.1300:FF:000001">
    <property type="entry name" value="Histidine biosynthesis trifunctional protein"/>
    <property type="match status" value="1"/>
</dbReference>
<evidence type="ECO:0000256" key="14">
    <source>
        <dbReference type="PIRSR" id="PIRSR000099-1"/>
    </source>
</evidence>
<dbReference type="GO" id="GO:0005829">
    <property type="term" value="C:cytosol"/>
    <property type="evidence" value="ECO:0007669"/>
    <property type="project" value="TreeGrafter"/>
</dbReference>
<evidence type="ECO:0000256" key="17">
    <source>
        <dbReference type="PIRSR" id="PIRSR000099-4"/>
    </source>
</evidence>
<feature type="active site" description="Proton acceptor" evidence="12 14">
    <location>
        <position position="323"/>
    </location>
</feature>
<keyword evidence="8 12" id="KW-0560">Oxidoreductase</keyword>
<dbReference type="Pfam" id="PF00815">
    <property type="entry name" value="Histidinol_dh"/>
    <property type="match status" value="1"/>
</dbReference>
<feature type="binding site" evidence="12 16">
    <location>
        <position position="324"/>
    </location>
    <ligand>
        <name>substrate</name>
    </ligand>
</feature>
<evidence type="ECO:0000256" key="1">
    <source>
        <dbReference type="ARBA" id="ARBA00003850"/>
    </source>
</evidence>
<comment type="catalytic activity">
    <reaction evidence="11 12">
        <text>L-histidinol + 2 NAD(+) + H2O = L-histidine + 2 NADH + 3 H(+)</text>
        <dbReference type="Rhea" id="RHEA:20641"/>
        <dbReference type="ChEBI" id="CHEBI:15377"/>
        <dbReference type="ChEBI" id="CHEBI:15378"/>
        <dbReference type="ChEBI" id="CHEBI:57540"/>
        <dbReference type="ChEBI" id="CHEBI:57595"/>
        <dbReference type="ChEBI" id="CHEBI:57699"/>
        <dbReference type="ChEBI" id="CHEBI:57945"/>
        <dbReference type="EC" id="1.1.1.23"/>
    </reaction>
</comment>
<keyword evidence="5 12" id="KW-0028">Amino-acid biosynthesis</keyword>
<evidence type="ECO:0000256" key="15">
    <source>
        <dbReference type="PIRSR" id="PIRSR000099-2"/>
    </source>
</evidence>
<dbReference type="GO" id="GO:0000105">
    <property type="term" value="P:L-histidine biosynthetic process"/>
    <property type="evidence" value="ECO:0007669"/>
    <property type="project" value="UniProtKB-UniRule"/>
</dbReference>
<evidence type="ECO:0000256" key="5">
    <source>
        <dbReference type="ARBA" id="ARBA00022605"/>
    </source>
</evidence>
<keyword evidence="6 12" id="KW-0479">Metal-binding</keyword>
<comment type="caution">
    <text evidence="19">The sequence shown here is derived from an EMBL/GenBank/DDBJ whole genome shotgun (WGS) entry which is preliminary data.</text>
</comment>
<name>A0AB94IE89_9GAMM</name>